<evidence type="ECO:0000313" key="2">
    <source>
        <dbReference type="EMBL" id="MCX2562921.1"/>
    </source>
</evidence>
<dbReference type="Proteomes" id="UP001301152">
    <property type="component" value="Unassembled WGS sequence"/>
</dbReference>
<feature type="transmembrane region" description="Helical" evidence="1">
    <location>
        <begin position="119"/>
        <end position="139"/>
    </location>
</feature>
<gene>
    <name evidence="2" type="ORF">OQ497_02905</name>
</gene>
<sequence length="162" mass="18364">MKTRLTIQRAEAGVSVISRLKSAEARLDNIERRQNKTDGKLDTICRDISAIRAESNVRATLTTACMDRLSYQIADLAKEMASQTGAQQERNRINEERLRLENIRRIKAETRLANWKRHLAVISLVIMLFGSVSSAFLSWQDISGYLWAEIFHQQKPGGPHAA</sequence>
<organism evidence="2 3">
    <name type="scientific">Acetobacter thailandicus</name>
    <dbReference type="NCBI Taxonomy" id="1502842"/>
    <lineage>
        <taxon>Bacteria</taxon>
        <taxon>Pseudomonadati</taxon>
        <taxon>Pseudomonadota</taxon>
        <taxon>Alphaproteobacteria</taxon>
        <taxon>Acetobacterales</taxon>
        <taxon>Acetobacteraceae</taxon>
        <taxon>Acetobacter</taxon>
    </lineage>
</organism>
<proteinExistence type="predicted"/>
<keyword evidence="1" id="KW-0472">Membrane</keyword>
<evidence type="ECO:0000256" key="1">
    <source>
        <dbReference type="SAM" id="Phobius"/>
    </source>
</evidence>
<evidence type="ECO:0008006" key="4">
    <source>
        <dbReference type="Google" id="ProtNLM"/>
    </source>
</evidence>
<dbReference type="EMBL" id="JAPIUZ010000001">
    <property type="protein sequence ID" value="MCX2562921.1"/>
    <property type="molecule type" value="Genomic_DNA"/>
</dbReference>
<keyword evidence="3" id="KW-1185">Reference proteome</keyword>
<comment type="caution">
    <text evidence="2">The sequence shown here is derived from an EMBL/GenBank/DDBJ whole genome shotgun (WGS) entry which is preliminary data.</text>
</comment>
<reference evidence="2 3" key="1">
    <citation type="submission" date="2022-11" db="EMBL/GenBank/DDBJ databases">
        <title>Genome sequencing of Acetobacter type strain.</title>
        <authorList>
            <person name="Heo J."/>
            <person name="Lee D."/>
            <person name="Han B.-H."/>
            <person name="Hong S.-B."/>
            <person name="Kwon S.-W."/>
        </authorList>
    </citation>
    <scope>NUCLEOTIDE SEQUENCE [LARGE SCALE GENOMIC DNA]</scope>
    <source>
        <strain evidence="2 3">KACC 21253</strain>
    </source>
</reference>
<keyword evidence="1" id="KW-1133">Transmembrane helix</keyword>
<dbReference type="RefSeq" id="WP_173559980.1">
    <property type="nucleotide sequence ID" value="NZ_JAPIUZ010000001.1"/>
</dbReference>
<accession>A0ABT3QCC1</accession>
<evidence type="ECO:0000313" key="3">
    <source>
        <dbReference type="Proteomes" id="UP001301152"/>
    </source>
</evidence>
<keyword evidence="1" id="KW-0812">Transmembrane</keyword>
<protein>
    <recommendedName>
        <fullName evidence="4">Mobilization protein</fullName>
    </recommendedName>
</protein>
<name>A0ABT3QCC1_9PROT</name>